<feature type="domain" description="RNA polymerase sigma-70 region 2" evidence="5">
    <location>
        <begin position="20"/>
        <end position="87"/>
    </location>
</feature>
<name>A0ABW3L3X1_9BACI</name>
<dbReference type="Gene3D" id="1.10.1740.10">
    <property type="match status" value="1"/>
</dbReference>
<reference evidence="8" key="1">
    <citation type="journal article" date="2019" name="Int. J. Syst. Evol. Microbiol.">
        <title>The Global Catalogue of Microorganisms (GCM) 10K type strain sequencing project: providing services to taxonomists for standard genome sequencing and annotation.</title>
        <authorList>
            <consortium name="The Broad Institute Genomics Platform"/>
            <consortium name="The Broad Institute Genome Sequencing Center for Infectious Disease"/>
            <person name="Wu L."/>
            <person name="Ma J."/>
        </authorList>
    </citation>
    <scope>NUCLEOTIDE SEQUENCE [LARGE SCALE GENOMIC DNA]</scope>
    <source>
        <strain evidence="8">CCUG 56607</strain>
    </source>
</reference>
<dbReference type="NCBIfam" id="TIGR02937">
    <property type="entry name" value="sigma70-ECF"/>
    <property type="match status" value="1"/>
</dbReference>
<dbReference type="InterPro" id="IPR007627">
    <property type="entry name" value="RNA_pol_sigma70_r2"/>
</dbReference>
<comment type="similarity">
    <text evidence="1">Belongs to the sigma-70 factor family. ECF subfamily.</text>
</comment>
<evidence type="ECO:0000256" key="3">
    <source>
        <dbReference type="ARBA" id="ARBA00023082"/>
    </source>
</evidence>
<dbReference type="RefSeq" id="WP_386060461.1">
    <property type="nucleotide sequence ID" value="NZ_JBHTKL010000005.1"/>
</dbReference>
<dbReference type="InterPro" id="IPR013249">
    <property type="entry name" value="RNA_pol_sigma70_r4_t2"/>
</dbReference>
<dbReference type="InterPro" id="IPR014300">
    <property type="entry name" value="RNA_pol_sigma-V"/>
</dbReference>
<dbReference type="InterPro" id="IPR014284">
    <property type="entry name" value="RNA_pol_sigma-70_dom"/>
</dbReference>
<keyword evidence="2" id="KW-0805">Transcription regulation</keyword>
<gene>
    <name evidence="7" type="ORF">ACFQ2J_11820</name>
</gene>
<protein>
    <submittedName>
        <fullName evidence="7">Sigma-70 family RNA polymerase sigma factor</fullName>
    </submittedName>
</protein>
<dbReference type="SUPFAM" id="SSF88659">
    <property type="entry name" value="Sigma3 and sigma4 domains of RNA polymerase sigma factors"/>
    <property type="match status" value="1"/>
</dbReference>
<keyword evidence="4" id="KW-0804">Transcription</keyword>
<evidence type="ECO:0000259" key="6">
    <source>
        <dbReference type="Pfam" id="PF08281"/>
    </source>
</evidence>
<dbReference type="InterPro" id="IPR013324">
    <property type="entry name" value="RNA_pol_sigma_r3/r4-like"/>
</dbReference>
<evidence type="ECO:0000256" key="2">
    <source>
        <dbReference type="ARBA" id="ARBA00023015"/>
    </source>
</evidence>
<dbReference type="SUPFAM" id="SSF88946">
    <property type="entry name" value="Sigma2 domain of RNA polymerase sigma factors"/>
    <property type="match status" value="1"/>
</dbReference>
<evidence type="ECO:0000313" key="7">
    <source>
        <dbReference type="EMBL" id="MFD1019863.1"/>
    </source>
</evidence>
<comment type="caution">
    <text evidence="7">The sequence shown here is derived from an EMBL/GenBank/DDBJ whole genome shotgun (WGS) entry which is preliminary data.</text>
</comment>
<dbReference type="InterPro" id="IPR013325">
    <property type="entry name" value="RNA_pol_sigma_r2"/>
</dbReference>
<dbReference type="Gene3D" id="1.10.10.10">
    <property type="entry name" value="Winged helix-like DNA-binding domain superfamily/Winged helix DNA-binding domain"/>
    <property type="match status" value="1"/>
</dbReference>
<organism evidence="7 8">
    <name type="scientific">Thalassobacillus hwangdonensis</name>
    <dbReference type="NCBI Taxonomy" id="546108"/>
    <lineage>
        <taxon>Bacteria</taxon>
        <taxon>Bacillati</taxon>
        <taxon>Bacillota</taxon>
        <taxon>Bacilli</taxon>
        <taxon>Bacillales</taxon>
        <taxon>Bacillaceae</taxon>
        <taxon>Thalassobacillus</taxon>
    </lineage>
</organism>
<sequence>MDVKLVKKAIKGDERAFEWLVREESDKLYRTAYLYVRNKDDALDIVQEAVCKAFLSIHQLKEPAYFSTWLTKILIRTAYDFIKKQKKIVLTGDDFLDQIAPSESVAKEDEMDLAHAIATLDYHYQTVIILFYYHDQSIQSISLTMDKPEGTIKTYLHRGKAELKRILEGVNVYG</sequence>
<accession>A0ABW3L3X1</accession>
<proteinExistence type="inferred from homology"/>
<evidence type="ECO:0000256" key="1">
    <source>
        <dbReference type="ARBA" id="ARBA00010641"/>
    </source>
</evidence>
<dbReference type="NCBIfam" id="TIGR02954">
    <property type="entry name" value="Sig70_famx3"/>
    <property type="match status" value="1"/>
</dbReference>
<dbReference type="EMBL" id="JBHTKL010000005">
    <property type="protein sequence ID" value="MFD1019863.1"/>
    <property type="molecule type" value="Genomic_DNA"/>
</dbReference>
<dbReference type="Pfam" id="PF04542">
    <property type="entry name" value="Sigma70_r2"/>
    <property type="match status" value="1"/>
</dbReference>
<dbReference type="Proteomes" id="UP001596990">
    <property type="component" value="Unassembled WGS sequence"/>
</dbReference>
<evidence type="ECO:0000256" key="4">
    <source>
        <dbReference type="ARBA" id="ARBA00023163"/>
    </source>
</evidence>
<evidence type="ECO:0000313" key="8">
    <source>
        <dbReference type="Proteomes" id="UP001596990"/>
    </source>
</evidence>
<keyword evidence="8" id="KW-1185">Reference proteome</keyword>
<keyword evidence="3" id="KW-0731">Sigma factor</keyword>
<feature type="domain" description="RNA polymerase sigma factor 70 region 4 type 2" evidence="6">
    <location>
        <begin position="112"/>
        <end position="163"/>
    </location>
</feature>
<dbReference type="PANTHER" id="PTHR43133:SF51">
    <property type="entry name" value="RNA POLYMERASE SIGMA FACTOR"/>
    <property type="match status" value="1"/>
</dbReference>
<dbReference type="InterPro" id="IPR039425">
    <property type="entry name" value="RNA_pol_sigma-70-like"/>
</dbReference>
<dbReference type="PANTHER" id="PTHR43133">
    <property type="entry name" value="RNA POLYMERASE ECF-TYPE SIGMA FACTO"/>
    <property type="match status" value="1"/>
</dbReference>
<evidence type="ECO:0000259" key="5">
    <source>
        <dbReference type="Pfam" id="PF04542"/>
    </source>
</evidence>
<dbReference type="CDD" id="cd06171">
    <property type="entry name" value="Sigma70_r4"/>
    <property type="match status" value="1"/>
</dbReference>
<dbReference type="Pfam" id="PF08281">
    <property type="entry name" value="Sigma70_r4_2"/>
    <property type="match status" value="1"/>
</dbReference>
<dbReference type="InterPro" id="IPR036388">
    <property type="entry name" value="WH-like_DNA-bd_sf"/>
</dbReference>